<accession>A0ACC3CBL2</accession>
<comment type="caution">
    <text evidence="1">The sequence shown here is derived from an EMBL/GenBank/DDBJ whole genome shotgun (WGS) entry which is preliminary data.</text>
</comment>
<organism evidence="1 2">
    <name type="scientific">Pyropia yezoensis</name>
    <name type="common">Susabi-nori</name>
    <name type="synonym">Porphyra yezoensis</name>
    <dbReference type="NCBI Taxonomy" id="2788"/>
    <lineage>
        <taxon>Eukaryota</taxon>
        <taxon>Rhodophyta</taxon>
        <taxon>Bangiophyceae</taxon>
        <taxon>Bangiales</taxon>
        <taxon>Bangiaceae</taxon>
        <taxon>Pyropia</taxon>
    </lineage>
</organism>
<evidence type="ECO:0000313" key="2">
    <source>
        <dbReference type="Proteomes" id="UP000798662"/>
    </source>
</evidence>
<proteinExistence type="predicted"/>
<gene>
    <name evidence="1" type="ORF">I4F81_009982</name>
</gene>
<sequence>MAPPTGGCLRVSRAAAALLSATVVAVAAVAAVVVVAPAPAAAATAAAIPGTTCPCAQEADPSIAACYHWAPSTAAAPPVGAAASCRRVACGPRYECVAQPLSTHVCHVTAVTSVPVCGDPTQPPSCTCTRSGVAGPVHLQPVQVTTGVAGGAAADPPLTCAPADVVVRIKTEDRPFKCVREVNTGGLSVHDAYFGGGTTTRQAGWHLRGDWVHVHFLRSDDPAVPHGVCFTNGGGKPAVTALPGDRGVDIAVTTPTGINTWVVQDPPSAPSPFNATFGYTTTLTTDGLVQAARQTWPNGGPGRGFCLRMPASAAVGVELTNLHWLRGVLFFRGATNYPLAGALHAWCASHSATARGLVFPLKWGRAIWPVPAGTPADGAPSIEQVTFQRACDCGAFPE</sequence>
<dbReference type="Proteomes" id="UP000798662">
    <property type="component" value="Chromosome 3"/>
</dbReference>
<dbReference type="EMBL" id="CM020620">
    <property type="protein sequence ID" value="KAK1867475.1"/>
    <property type="molecule type" value="Genomic_DNA"/>
</dbReference>
<evidence type="ECO:0000313" key="1">
    <source>
        <dbReference type="EMBL" id="KAK1867475.1"/>
    </source>
</evidence>
<protein>
    <submittedName>
        <fullName evidence="1">Uncharacterized protein</fullName>
    </submittedName>
</protein>
<keyword evidence="2" id="KW-1185">Reference proteome</keyword>
<reference evidence="1" key="1">
    <citation type="submission" date="2019-11" db="EMBL/GenBank/DDBJ databases">
        <title>Nori genome reveals adaptations in red seaweeds to the harsh intertidal environment.</title>
        <authorList>
            <person name="Wang D."/>
            <person name="Mao Y."/>
        </authorList>
    </citation>
    <scope>NUCLEOTIDE SEQUENCE</scope>
    <source>
        <tissue evidence="1">Gametophyte</tissue>
    </source>
</reference>
<name>A0ACC3CBL2_PYRYE</name>